<dbReference type="InterPro" id="IPR006555">
    <property type="entry name" value="ATP-dep_Helicase_C"/>
</dbReference>
<sequence length="850" mass="97228">MFIVDYKKLLGKKELTLETDPIKIFENLDKESSIGGLRPSQEHVLKRWYEDYKNKRDVIVKLPTGQGKTLIGLLMLQSVLNETKEPVVYLCPNTYLVAQTVAHAKIFGIKTVEFEENSPFPIDFLNAEAILVTTCKKVFNGKSVFGLRDSLHEEIIPGAILMDDAHKCLDIIRESFSFIIDKYQKDKSINPIYKQLWDIFKSTLNYQGHGTCIDIENEENCFLAVPFWKWQDNISDIINIFANNKDNENIKFSWNLLKNELKNCNCVISGKKIEIAPRLISISQIPSFDKAPKRFFMSATLTEDSFLVRDLGINPESVRQPLRYDILKYSGERLILFPTNVNTGLTRLNLIKWITSISNRNKNFGVVSIVPSYYKTNEWKSLGANIATSTDVIQNINFLNGKIKIKSADNVLVLVNAYDGIDLPDDICRILVLDSFPDYTSLMAKYIQKVRGDSKIVNRQIAQRIEQGMGRAIRGISDWCIVIVIGNDLTNFFSETKKKQYLSEEAQKQIEIGDTLTSAMIEEGATLSKIEETIQQSIDRDAGWKEYYKLEMSKLKGFTLDEDYLNNSILEREAEVNYMNGQLIKTISTIDDLISKSESHDDRGWYLQLKSTYLYATDPTNSMDVQIKAYEVNSRLSKPEAGLRYSKHDAKGKNRAEVISEYIRSKESRSSLILAVEQILDKVNFGVDSDRFEEGIKETGELLGLISERPEKVSDDGPDNLWFIGNKSYWVIECKNQVKLSRDDISKDESGQMQNSISWFKNTYENSMVKPVFIHPSNMLSSVAHLSDAAWVIKEEQLNLLKNSISSFYKSLPDKRSLSEKIILDKLIEFNLDTSHLEKYLVRVQEHSKG</sequence>
<dbReference type="Pfam" id="PF04851">
    <property type="entry name" value="ResIII"/>
    <property type="match status" value="1"/>
</dbReference>
<feature type="domain" description="Helicase ATP-binding" evidence="1">
    <location>
        <begin position="49"/>
        <end position="319"/>
    </location>
</feature>
<dbReference type="SMART" id="SM00487">
    <property type="entry name" value="DEXDc"/>
    <property type="match status" value="1"/>
</dbReference>
<dbReference type="GO" id="GO:0016818">
    <property type="term" value="F:hydrolase activity, acting on acid anhydrides, in phosphorus-containing anhydrides"/>
    <property type="evidence" value="ECO:0007669"/>
    <property type="project" value="InterPro"/>
</dbReference>
<keyword evidence="2" id="KW-0378">Hydrolase</keyword>
<dbReference type="GO" id="GO:0003677">
    <property type="term" value="F:DNA binding"/>
    <property type="evidence" value="ECO:0007669"/>
    <property type="project" value="InterPro"/>
</dbReference>
<dbReference type="InterPro" id="IPR014001">
    <property type="entry name" value="Helicase_ATP-bd"/>
</dbReference>
<evidence type="ECO:0000313" key="2">
    <source>
        <dbReference type="EMBL" id="AGB49282.1"/>
    </source>
</evidence>
<dbReference type="GO" id="GO:0004386">
    <property type="term" value="F:helicase activity"/>
    <property type="evidence" value="ECO:0007669"/>
    <property type="project" value="UniProtKB-KW"/>
</dbReference>
<protein>
    <submittedName>
        <fullName evidence="2">Superfamily II helicase</fullName>
    </submittedName>
</protein>
<keyword evidence="2" id="KW-0547">Nucleotide-binding</keyword>
<dbReference type="KEGG" id="mhz:Metho_1044"/>
<dbReference type="Gene3D" id="3.40.50.300">
    <property type="entry name" value="P-loop containing nucleotide triphosphate hydrolases"/>
    <property type="match status" value="2"/>
</dbReference>
<dbReference type="GeneID" id="14406853"/>
<keyword evidence="2" id="KW-0067">ATP-binding</keyword>
<gene>
    <name evidence="2" type="ordered locus">Metho_1044</name>
</gene>
<dbReference type="STRING" id="867904.Metho_1044"/>
<dbReference type="AlphaFoldDB" id="L0KV35"/>
<dbReference type="SUPFAM" id="SSF52540">
    <property type="entry name" value="P-loop containing nucleoside triphosphate hydrolases"/>
    <property type="match status" value="2"/>
</dbReference>
<dbReference type="Pfam" id="PF13307">
    <property type="entry name" value="Helicase_C_2"/>
    <property type="match status" value="1"/>
</dbReference>
<proteinExistence type="predicted"/>
<dbReference type="Proteomes" id="UP000010866">
    <property type="component" value="Chromosome"/>
</dbReference>
<dbReference type="InterPro" id="IPR006935">
    <property type="entry name" value="Helicase/UvrB_N"/>
</dbReference>
<dbReference type="RefSeq" id="WP_015324448.1">
    <property type="nucleotide sequence ID" value="NC_019977.1"/>
</dbReference>
<accession>L0KV35</accession>
<dbReference type="InterPro" id="IPR027417">
    <property type="entry name" value="P-loop_NTPase"/>
</dbReference>
<evidence type="ECO:0000313" key="3">
    <source>
        <dbReference type="Proteomes" id="UP000010866"/>
    </source>
</evidence>
<keyword evidence="3" id="KW-1185">Reference proteome</keyword>
<organism evidence="2 3">
    <name type="scientific">Methanomethylovorans hollandica (strain DSM 15978 / NBRC 107637 / DMS1)</name>
    <dbReference type="NCBI Taxonomy" id="867904"/>
    <lineage>
        <taxon>Archaea</taxon>
        <taxon>Methanobacteriati</taxon>
        <taxon>Methanobacteriota</taxon>
        <taxon>Stenosarchaea group</taxon>
        <taxon>Methanomicrobia</taxon>
        <taxon>Methanosarcinales</taxon>
        <taxon>Methanosarcinaceae</taxon>
        <taxon>Methanomethylovorans</taxon>
    </lineage>
</organism>
<dbReference type="HOGENOM" id="CLU_017774_0_0_2"/>
<reference evidence="3" key="1">
    <citation type="submission" date="2012-02" db="EMBL/GenBank/DDBJ databases">
        <title>Complete sequence of chromosome of Methanomethylovorans hollandica DSM 15978.</title>
        <authorList>
            <person name="Lucas S."/>
            <person name="Copeland A."/>
            <person name="Lapidus A."/>
            <person name="Glavina del Rio T."/>
            <person name="Dalin E."/>
            <person name="Tice H."/>
            <person name="Bruce D."/>
            <person name="Goodwin L."/>
            <person name="Pitluck S."/>
            <person name="Peters L."/>
            <person name="Mikhailova N."/>
            <person name="Held B."/>
            <person name="Kyrpides N."/>
            <person name="Mavromatis K."/>
            <person name="Ivanova N."/>
            <person name="Brettin T."/>
            <person name="Detter J.C."/>
            <person name="Han C."/>
            <person name="Larimer F."/>
            <person name="Land M."/>
            <person name="Hauser L."/>
            <person name="Markowitz V."/>
            <person name="Cheng J.-F."/>
            <person name="Hugenholtz P."/>
            <person name="Woyke T."/>
            <person name="Wu D."/>
            <person name="Spring S."/>
            <person name="Schroeder M."/>
            <person name="Brambilla E."/>
            <person name="Klenk H.-P."/>
            <person name="Eisen J.A."/>
        </authorList>
    </citation>
    <scope>NUCLEOTIDE SEQUENCE [LARGE SCALE GENOMIC DNA]</scope>
    <source>
        <strain evidence="3">DSM 15978 / NBRC 107637 / DMS1</strain>
    </source>
</reference>
<dbReference type="EMBL" id="CP003362">
    <property type="protein sequence ID" value="AGB49282.1"/>
    <property type="molecule type" value="Genomic_DNA"/>
</dbReference>
<dbReference type="GO" id="GO:0005524">
    <property type="term" value="F:ATP binding"/>
    <property type="evidence" value="ECO:0007669"/>
    <property type="project" value="InterPro"/>
</dbReference>
<name>L0KV35_METHD</name>
<keyword evidence="2" id="KW-0347">Helicase</keyword>
<dbReference type="SMART" id="SM00491">
    <property type="entry name" value="HELICc2"/>
    <property type="match status" value="1"/>
</dbReference>
<dbReference type="GO" id="GO:0006139">
    <property type="term" value="P:nucleobase-containing compound metabolic process"/>
    <property type="evidence" value="ECO:0007669"/>
    <property type="project" value="InterPro"/>
</dbReference>
<evidence type="ECO:0000259" key="1">
    <source>
        <dbReference type="PROSITE" id="PS51192"/>
    </source>
</evidence>
<dbReference type="PROSITE" id="PS51192">
    <property type="entry name" value="HELICASE_ATP_BIND_1"/>
    <property type="match status" value="1"/>
</dbReference>
<dbReference type="GO" id="GO:0140097">
    <property type="term" value="F:catalytic activity, acting on DNA"/>
    <property type="evidence" value="ECO:0007669"/>
    <property type="project" value="UniProtKB-ARBA"/>
</dbReference>